<dbReference type="PANTHER" id="PTHR34293:SF1">
    <property type="entry name" value="HTH-TYPE TRANSCRIPTIONAL REGULATOR TRMBL2"/>
    <property type="match status" value="1"/>
</dbReference>
<dbReference type="EMBL" id="BNDY01000021">
    <property type="protein sequence ID" value="GHI43585.1"/>
    <property type="molecule type" value="Genomic_DNA"/>
</dbReference>
<dbReference type="SMART" id="SM00421">
    <property type="entry name" value="HTH_LUXR"/>
    <property type="match status" value="1"/>
</dbReference>
<comment type="caution">
    <text evidence="2">The sequence shown here is derived from an EMBL/GenBank/DDBJ whole genome shotgun (WGS) entry which is preliminary data.</text>
</comment>
<name>A0ABQ3R229_9ACTN</name>
<organism evidence="2 3">
    <name type="scientific">Streptomyces violascens</name>
    <dbReference type="NCBI Taxonomy" id="67381"/>
    <lineage>
        <taxon>Bacteria</taxon>
        <taxon>Bacillati</taxon>
        <taxon>Actinomycetota</taxon>
        <taxon>Actinomycetes</taxon>
        <taxon>Kitasatosporales</taxon>
        <taxon>Streptomycetaceae</taxon>
        <taxon>Streptomyces</taxon>
    </lineage>
</organism>
<dbReference type="PANTHER" id="PTHR34293">
    <property type="entry name" value="HTH-TYPE TRANSCRIPTIONAL REGULATOR TRMBL2"/>
    <property type="match status" value="1"/>
</dbReference>
<proteinExistence type="predicted"/>
<reference evidence="2" key="1">
    <citation type="submission" date="2024-05" db="EMBL/GenBank/DDBJ databases">
        <title>Whole genome shotgun sequence of Streptomyces violascens NBRC 12920.</title>
        <authorList>
            <person name="Komaki H."/>
            <person name="Tamura T."/>
        </authorList>
    </citation>
    <scope>NUCLEOTIDE SEQUENCE</scope>
    <source>
        <strain evidence="2">NBRC 12920</strain>
    </source>
</reference>
<dbReference type="InterPro" id="IPR051797">
    <property type="entry name" value="TrmB-like"/>
</dbReference>
<accession>A0ABQ3R229</accession>
<dbReference type="Gene3D" id="1.10.10.10">
    <property type="entry name" value="Winged helix-like DNA-binding domain superfamily/Winged helix DNA-binding domain"/>
    <property type="match status" value="1"/>
</dbReference>
<dbReference type="PRINTS" id="PR00038">
    <property type="entry name" value="HTHLUXR"/>
</dbReference>
<sequence>MNAGPDGDKVIGLGGREAGESMSEQVAHPHGADRLCAAGERAYADALRAGRLSREAAGDATCLIDLGLLHPDPGALEWLLPTSPQAVMARLLRGIHEDIAASQARTGVVAAAFERFAALDAPAPAGTEAIRVLDGIPRINAAIDDAIAGCATEALTIQPRGIRPEHVLSQALPRALDMVGRGVRMRTLYTHVARYGTGLADYLHQLEGRAVEVRTLDEVTDRLLLFDRTVAIIPAAADDSSALELRHPALVEYLATVFERLWRLAVPLTEAVPAATDIEGVTHRERVIAALLAEGHQDAVIAQRLGISVRTCRHHIGRLADVLGSSSRTQLGVRIAQLGLDAHPR</sequence>
<dbReference type="InterPro" id="IPR000792">
    <property type="entry name" value="Tscrpt_reg_LuxR_C"/>
</dbReference>
<gene>
    <name evidence="2" type="ORF">Sviol_79930</name>
</gene>
<dbReference type="SUPFAM" id="SSF46894">
    <property type="entry name" value="C-terminal effector domain of the bipartite response regulators"/>
    <property type="match status" value="1"/>
</dbReference>
<dbReference type="PROSITE" id="PS50043">
    <property type="entry name" value="HTH_LUXR_2"/>
    <property type="match status" value="1"/>
</dbReference>
<protein>
    <submittedName>
        <fullName evidence="2">Helix-turn-helix transcriptional regulator</fullName>
    </submittedName>
</protein>
<evidence type="ECO:0000259" key="1">
    <source>
        <dbReference type="PROSITE" id="PS50043"/>
    </source>
</evidence>
<dbReference type="InterPro" id="IPR036388">
    <property type="entry name" value="WH-like_DNA-bd_sf"/>
</dbReference>
<feature type="domain" description="HTH luxR-type" evidence="1">
    <location>
        <begin position="274"/>
        <end position="339"/>
    </location>
</feature>
<dbReference type="InterPro" id="IPR016032">
    <property type="entry name" value="Sig_transdc_resp-reg_C-effctor"/>
</dbReference>
<dbReference type="Proteomes" id="UP001050808">
    <property type="component" value="Unassembled WGS sequence"/>
</dbReference>
<evidence type="ECO:0000313" key="3">
    <source>
        <dbReference type="Proteomes" id="UP001050808"/>
    </source>
</evidence>
<evidence type="ECO:0000313" key="2">
    <source>
        <dbReference type="EMBL" id="GHI43585.1"/>
    </source>
</evidence>
<dbReference type="Pfam" id="PF00196">
    <property type="entry name" value="GerE"/>
    <property type="match status" value="1"/>
</dbReference>
<keyword evidence="3" id="KW-1185">Reference proteome</keyword>